<evidence type="ECO:0000259" key="11">
    <source>
        <dbReference type="Pfam" id="PF02558"/>
    </source>
</evidence>
<comment type="function">
    <text evidence="10">Catalyzes the NADPH-dependent reduction of ketopantoate into pantoic acid.</text>
</comment>
<accession>A0AAN1WGG0</accession>
<feature type="domain" description="Ketopantoate reductase N-terminal" evidence="11">
    <location>
        <begin position="25"/>
        <end position="109"/>
    </location>
</feature>
<feature type="domain" description="Ketopantoate reductase C-terminal" evidence="12">
    <location>
        <begin position="129"/>
        <end position="229"/>
    </location>
</feature>
<evidence type="ECO:0000256" key="3">
    <source>
        <dbReference type="ARBA" id="ARBA00013014"/>
    </source>
</evidence>
<dbReference type="Gene3D" id="3.40.50.720">
    <property type="entry name" value="NAD(P)-binding Rossmann-like Domain"/>
    <property type="match status" value="1"/>
</dbReference>
<evidence type="ECO:0000256" key="2">
    <source>
        <dbReference type="ARBA" id="ARBA00007870"/>
    </source>
</evidence>
<dbReference type="Pfam" id="PF02558">
    <property type="entry name" value="ApbA"/>
    <property type="match status" value="1"/>
</dbReference>
<evidence type="ECO:0000259" key="12">
    <source>
        <dbReference type="Pfam" id="PF08546"/>
    </source>
</evidence>
<dbReference type="InterPro" id="IPR036291">
    <property type="entry name" value="NAD(P)-bd_dom_sf"/>
</dbReference>
<dbReference type="GO" id="GO:0050661">
    <property type="term" value="F:NADP binding"/>
    <property type="evidence" value="ECO:0007669"/>
    <property type="project" value="TreeGrafter"/>
</dbReference>
<evidence type="ECO:0000256" key="8">
    <source>
        <dbReference type="ARBA" id="ARBA00032024"/>
    </source>
</evidence>
<dbReference type="InterPro" id="IPR013752">
    <property type="entry name" value="KPA_reductase"/>
</dbReference>
<sequence length="256" mass="28233">MGRNGSGVARDFTDLHSVRHHLISAERKTIDYLLICTKSTQAVTAFTAIQSRLNPQSVVVCLFNGLGAQQQIREHAICPVYFATTTEGVSKIAQHHYAYKGAGETYIDALITQEFTQDKLPLLFKPVDNIDERLMDKLVINSLINPLTVLFDCKNGELLSNPKAMVSMHALAGEIALWLSTYVRSVSADAVLNMAVVVAQKTANNTSSMRQDIQQKKMSEIDFINGYWLSNNPGKLILPENARVVADVKRIEAGGV</sequence>
<dbReference type="SUPFAM" id="SSF48179">
    <property type="entry name" value="6-phosphogluconate dehydrogenase C-terminal domain-like"/>
    <property type="match status" value="1"/>
</dbReference>
<proteinExistence type="inferred from homology"/>
<dbReference type="GO" id="GO:0008677">
    <property type="term" value="F:2-dehydropantoate 2-reductase activity"/>
    <property type="evidence" value="ECO:0007669"/>
    <property type="project" value="UniProtKB-EC"/>
</dbReference>
<comment type="catalytic activity">
    <reaction evidence="9 10">
        <text>(R)-pantoate + NADP(+) = 2-dehydropantoate + NADPH + H(+)</text>
        <dbReference type="Rhea" id="RHEA:16233"/>
        <dbReference type="ChEBI" id="CHEBI:11561"/>
        <dbReference type="ChEBI" id="CHEBI:15378"/>
        <dbReference type="ChEBI" id="CHEBI:15980"/>
        <dbReference type="ChEBI" id="CHEBI:57783"/>
        <dbReference type="ChEBI" id="CHEBI:58349"/>
        <dbReference type="EC" id="1.1.1.169"/>
    </reaction>
</comment>
<dbReference type="Proteomes" id="UP001320119">
    <property type="component" value="Chromosome"/>
</dbReference>
<evidence type="ECO:0000256" key="1">
    <source>
        <dbReference type="ARBA" id="ARBA00004994"/>
    </source>
</evidence>
<dbReference type="SUPFAM" id="SSF51735">
    <property type="entry name" value="NAD(P)-binding Rossmann-fold domains"/>
    <property type="match status" value="1"/>
</dbReference>
<evidence type="ECO:0000256" key="6">
    <source>
        <dbReference type="ARBA" id="ARBA00022857"/>
    </source>
</evidence>
<dbReference type="Gene3D" id="1.10.1040.10">
    <property type="entry name" value="N-(1-d-carboxylethyl)-l-norvaline Dehydrogenase, domain 2"/>
    <property type="match status" value="1"/>
</dbReference>
<evidence type="ECO:0000313" key="14">
    <source>
        <dbReference type="Proteomes" id="UP001320119"/>
    </source>
</evidence>
<dbReference type="GO" id="GO:0005737">
    <property type="term" value="C:cytoplasm"/>
    <property type="evidence" value="ECO:0007669"/>
    <property type="project" value="TreeGrafter"/>
</dbReference>
<evidence type="ECO:0000256" key="7">
    <source>
        <dbReference type="ARBA" id="ARBA00023002"/>
    </source>
</evidence>
<evidence type="ECO:0000256" key="4">
    <source>
        <dbReference type="ARBA" id="ARBA00019465"/>
    </source>
</evidence>
<dbReference type="EC" id="1.1.1.169" evidence="3 10"/>
<keyword evidence="6 10" id="KW-0521">NADP</keyword>
<dbReference type="GO" id="GO:0015940">
    <property type="term" value="P:pantothenate biosynthetic process"/>
    <property type="evidence" value="ECO:0007669"/>
    <property type="project" value="UniProtKB-KW"/>
</dbReference>
<dbReference type="InterPro" id="IPR003710">
    <property type="entry name" value="ApbA"/>
</dbReference>
<keyword evidence="7 10" id="KW-0560">Oxidoreductase</keyword>
<dbReference type="EMBL" id="AP023086">
    <property type="protein sequence ID" value="BCD97150.1"/>
    <property type="molecule type" value="Genomic_DNA"/>
</dbReference>
<keyword evidence="14" id="KW-1185">Reference proteome</keyword>
<evidence type="ECO:0000256" key="9">
    <source>
        <dbReference type="ARBA" id="ARBA00048793"/>
    </source>
</evidence>
<comment type="pathway">
    <text evidence="1 10">Cofactor biosynthesis; (R)-pantothenate biosynthesis; (R)-pantoate from 3-methyl-2-oxobutanoate: step 2/2.</text>
</comment>
<dbReference type="PANTHER" id="PTHR43765">
    <property type="entry name" value="2-DEHYDROPANTOATE 2-REDUCTASE-RELATED"/>
    <property type="match status" value="1"/>
</dbReference>
<evidence type="ECO:0000256" key="10">
    <source>
        <dbReference type="RuleBase" id="RU362068"/>
    </source>
</evidence>
<organism evidence="13 14">
    <name type="scientific">Marinagarivorans cellulosilyticus</name>
    <dbReference type="NCBI Taxonomy" id="2721545"/>
    <lineage>
        <taxon>Bacteria</taxon>
        <taxon>Pseudomonadati</taxon>
        <taxon>Pseudomonadota</taxon>
        <taxon>Gammaproteobacteria</taxon>
        <taxon>Cellvibrionales</taxon>
        <taxon>Cellvibrionaceae</taxon>
        <taxon>Marinagarivorans</taxon>
    </lineage>
</organism>
<reference evidence="13 14" key="1">
    <citation type="journal article" date="2022" name="IScience">
        <title>An ultrasensitive nanofiber-based assay for enzymatic hydrolysis and deep-sea microbial degradation of cellulose.</title>
        <authorList>
            <person name="Tsudome M."/>
            <person name="Tachioka M."/>
            <person name="Miyazaki M."/>
            <person name="Uchimura K."/>
            <person name="Tsuda M."/>
            <person name="Takaki Y."/>
            <person name="Deguchi S."/>
        </authorList>
    </citation>
    <scope>NUCLEOTIDE SEQUENCE [LARGE SCALE GENOMIC DNA]</scope>
    <source>
        <strain evidence="13 14">GE09</strain>
    </source>
</reference>
<dbReference type="InterPro" id="IPR008927">
    <property type="entry name" value="6-PGluconate_DH-like_C_sf"/>
</dbReference>
<dbReference type="InterPro" id="IPR050838">
    <property type="entry name" value="Ketopantoate_reductase"/>
</dbReference>
<dbReference type="PANTHER" id="PTHR43765:SF2">
    <property type="entry name" value="2-DEHYDROPANTOATE 2-REDUCTASE"/>
    <property type="match status" value="1"/>
</dbReference>
<evidence type="ECO:0000256" key="5">
    <source>
        <dbReference type="ARBA" id="ARBA00022655"/>
    </source>
</evidence>
<protein>
    <recommendedName>
        <fullName evidence="4 10">2-dehydropantoate 2-reductase</fullName>
        <ecNumber evidence="3 10">1.1.1.169</ecNumber>
    </recommendedName>
    <alternativeName>
        <fullName evidence="8 10">Ketopantoate reductase</fullName>
    </alternativeName>
</protein>
<keyword evidence="5 10" id="KW-0566">Pantothenate biosynthesis</keyword>
<dbReference type="NCBIfam" id="TIGR00745">
    <property type="entry name" value="apbA_panE"/>
    <property type="match status" value="1"/>
</dbReference>
<name>A0AAN1WGG0_9GAMM</name>
<dbReference type="InterPro" id="IPR013328">
    <property type="entry name" value="6PGD_dom2"/>
</dbReference>
<comment type="similarity">
    <text evidence="2 10">Belongs to the ketopantoate reductase family.</text>
</comment>
<evidence type="ECO:0000313" key="13">
    <source>
        <dbReference type="EMBL" id="BCD97150.1"/>
    </source>
</evidence>
<dbReference type="InterPro" id="IPR013332">
    <property type="entry name" value="KPR_N"/>
</dbReference>
<dbReference type="Pfam" id="PF08546">
    <property type="entry name" value="ApbA_C"/>
    <property type="match status" value="1"/>
</dbReference>
<gene>
    <name evidence="13" type="ORF">MARGE09_P1351</name>
</gene>
<dbReference type="AlphaFoldDB" id="A0AAN1WGG0"/>
<dbReference type="KEGG" id="marq:MARGE09_P1351"/>